<dbReference type="OrthoDB" id="9795467at2"/>
<keyword evidence="2" id="KW-0813">Transport</keyword>
<dbReference type="SUPFAM" id="SSF53850">
    <property type="entry name" value="Periplasmic binding protein-like II"/>
    <property type="match status" value="1"/>
</dbReference>
<feature type="chain" id="PRO_5038720715" evidence="4">
    <location>
        <begin position="18"/>
        <end position="456"/>
    </location>
</feature>
<dbReference type="InterPro" id="IPR006059">
    <property type="entry name" value="SBP"/>
</dbReference>
<dbReference type="PROSITE" id="PS51257">
    <property type="entry name" value="PROKAR_LIPOPROTEIN"/>
    <property type="match status" value="1"/>
</dbReference>
<dbReference type="AlphaFoldDB" id="A0A4Q7NT25"/>
<keyword evidence="3 4" id="KW-0732">Signal</keyword>
<evidence type="ECO:0000313" key="5">
    <source>
        <dbReference type="EMBL" id="RZS90030.1"/>
    </source>
</evidence>
<organism evidence="5 6">
    <name type="scientific">Motilibacter rhizosphaerae</name>
    <dbReference type="NCBI Taxonomy" id="598652"/>
    <lineage>
        <taxon>Bacteria</taxon>
        <taxon>Bacillati</taxon>
        <taxon>Actinomycetota</taxon>
        <taxon>Actinomycetes</taxon>
        <taxon>Motilibacterales</taxon>
        <taxon>Motilibacteraceae</taxon>
        <taxon>Motilibacter</taxon>
    </lineage>
</organism>
<dbReference type="EMBL" id="SGXD01000002">
    <property type="protein sequence ID" value="RZS90030.1"/>
    <property type="molecule type" value="Genomic_DNA"/>
</dbReference>
<evidence type="ECO:0000313" key="6">
    <source>
        <dbReference type="Proteomes" id="UP000293638"/>
    </source>
</evidence>
<accession>A0A4Q7NT25</accession>
<proteinExistence type="inferred from homology"/>
<feature type="signal peptide" evidence="4">
    <location>
        <begin position="1"/>
        <end position="17"/>
    </location>
</feature>
<dbReference type="GO" id="GO:0055052">
    <property type="term" value="C:ATP-binding cassette (ABC) transporter complex, substrate-binding subunit-containing"/>
    <property type="evidence" value="ECO:0007669"/>
    <property type="project" value="TreeGrafter"/>
</dbReference>
<evidence type="ECO:0000256" key="1">
    <source>
        <dbReference type="ARBA" id="ARBA00008520"/>
    </source>
</evidence>
<dbReference type="GO" id="GO:1901982">
    <property type="term" value="F:maltose binding"/>
    <property type="evidence" value="ECO:0007669"/>
    <property type="project" value="TreeGrafter"/>
</dbReference>
<dbReference type="GO" id="GO:0042956">
    <property type="term" value="P:maltodextrin transmembrane transport"/>
    <property type="evidence" value="ECO:0007669"/>
    <property type="project" value="TreeGrafter"/>
</dbReference>
<keyword evidence="6" id="KW-1185">Reference proteome</keyword>
<comment type="caution">
    <text evidence="5">The sequence shown here is derived from an EMBL/GenBank/DDBJ whole genome shotgun (WGS) entry which is preliminary data.</text>
</comment>
<evidence type="ECO:0000256" key="4">
    <source>
        <dbReference type="SAM" id="SignalP"/>
    </source>
</evidence>
<dbReference type="RefSeq" id="WP_130492549.1">
    <property type="nucleotide sequence ID" value="NZ_SGXD01000002.1"/>
</dbReference>
<dbReference type="Proteomes" id="UP000293638">
    <property type="component" value="Unassembled WGS sequence"/>
</dbReference>
<protein>
    <submittedName>
        <fullName evidence="5">Carbohydrate ABC transporter substrate-binding protein (CUT1 family)</fullName>
    </submittedName>
</protein>
<evidence type="ECO:0000256" key="3">
    <source>
        <dbReference type="ARBA" id="ARBA00022729"/>
    </source>
</evidence>
<dbReference type="PANTHER" id="PTHR30061:SF50">
    <property type="entry name" value="MALTOSE_MALTODEXTRIN-BINDING PERIPLASMIC PROTEIN"/>
    <property type="match status" value="1"/>
</dbReference>
<gene>
    <name evidence="5" type="ORF">EV189_1812</name>
</gene>
<sequence length="456" mass="48548">MPWSRSGVRATAITALAAAPLVLTGCTGQPAQSSSSGSGSAATTQTSVAPQQHVTISFWHGWSQPHELAAINQTIAAFEKAHPNITVKATGNITDDKILQGIRSGHGPDVVSSFTTDNVGAFCKAALVDLGPMLTASHIDKDTTFVKTMVQYTQYKGVQCALPLLGDAYGLYYNKKMFAAAGISRPPRTFSELQADAVKLTKQTSSGYSQLGFMPVYHMYETPPSHWMSQYGVTWQDASGKSNLSKDPHVAQFLAYQQGLVSALGGFAKLEKYRSTFGDEFSAQNPFEVGKVAMALDGEWRVASIASDKAAVDYATAPFPVPDDMASTYGRGYLTGTIVGISRTSKQQAAAWEFTRFLTTDTTSLVGFANAINNVPSTQAALQSPALTKDPAFQTFLSVARNPESSTTPASPNGGQYQVLFQDFAYDVEAGKVKDVAAGLRQVDSQIDRAAAQAAG</sequence>
<reference evidence="5 6" key="1">
    <citation type="submission" date="2019-02" db="EMBL/GenBank/DDBJ databases">
        <title>Genomic Encyclopedia of Type Strains, Phase IV (KMG-IV): sequencing the most valuable type-strain genomes for metagenomic binning, comparative biology and taxonomic classification.</title>
        <authorList>
            <person name="Goeker M."/>
        </authorList>
    </citation>
    <scope>NUCLEOTIDE SEQUENCE [LARGE SCALE GENOMIC DNA]</scope>
    <source>
        <strain evidence="5 6">DSM 45622</strain>
    </source>
</reference>
<name>A0A4Q7NT25_9ACTN</name>
<dbReference type="Pfam" id="PF01547">
    <property type="entry name" value="SBP_bac_1"/>
    <property type="match status" value="1"/>
</dbReference>
<dbReference type="Gene3D" id="3.40.190.10">
    <property type="entry name" value="Periplasmic binding protein-like II"/>
    <property type="match status" value="2"/>
</dbReference>
<evidence type="ECO:0000256" key="2">
    <source>
        <dbReference type="ARBA" id="ARBA00022448"/>
    </source>
</evidence>
<dbReference type="CDD" id="cd14748">
    <property type="entry name" value="PBP2_UgpB"/>
    <property type="match status" value="1"/>
</dbReference>
<dbReference type="GO" id="GO:0015768">
    <property type="term" value="P:maltose transport"/>
    <property type="evidence" value="ECO:0007669"/>
    <property type="project" value="TreeGrafter"/>
</dbReference>
<dbReference type="PANTHER" id="PTHR30061">
    <property type="entry name" value="MALTOSE-BINDING PERIPLASMIC PROTEIN"/>
    <property type="match status" value="1"/>
</dbReference>
<comment type="similarity">
    <text evidence="1">Belongs to the bacterial solute-binding protein 1 family.</text>
</comment>